<sequence>MDTGSKNYPALNIPDSELSAFTVCIDLFIISLKNGELIRFTPDDVGRFYDWLISHSVRDIRTTDLLNDAAKNEEMS</sequence>
<dbReference type="Proteomes" id="UP001485459">
    <property type="component" value="Chromosome"/>
</dbReference>
<keyword evidence="2" id="KW-1185">Reference proteome</keyword>
<reference evidence="2" key="1">
    <citation type="submission" date="2024-03" db="EMBL/GenBank/DDBJ databases">
        <title>Chitinophaga horti sp. nov., isolated from garden soil.</title>
        <authorList>
            <person name="Lee D.S."/>
            <person name="Han D.M."/>
            <person name="Baek J.H."/>
            <person name="Choi D.G."/>
            <person name="Jeon J.H."/>
            <person name="Jeon C.O."/>
        </authorList>
    </citation>
    <scope>NUCLEOTIDE SEQUENCE [LARGE SCALE GENOMIC DNA]</scope>
    <source>
        <strain evidence="2">GPA1</strain>
    </source>
</reference>
<dbReference type="RefSeq" id="WP_341836949.1">
    <property type="nucleotide sequence ID" value="NZ_CP149822.1"/>
</dbReference>
<dbReference type="EMBL" id="CP149822">
    <property type="protein sequence ID" value="WZN42112.1"/>
    <property type="molecule type" value="Genomic_DNA"/>
</dbReference>
<gene>
    <name evidence="1" type="ORF">WJU16_03560</name>
</gene>
<protein>
    <submittedName>
        <fullName evidence="1">Uncharacterized protein</fullName>
    </submittedName>
</protein>
<proteinExistence type="predicted"/>
<organism evidence="1 2">
    <name type="scientific">Chitinophaga pollutisoli</name>
    <dbReference type="NCBI Taxonomy" id="3133966"/>
    <lineage>
        <taxon>Bacteria</taxon>
        <taxon>Pseudomonadati</taxon>
        <taxon>Bacteroidota</taxon>
        <taxon>Chitinophagia</taxon>
        <taxon>Chitinophagales</taxon>
        <taxon>Chitinophagaceae</taxon>
        <taxon>Chitinophaga</taxon>
    </lineage>
</organism>
<name>A0ABZ2YS13_9BACT</name>
<evidence type="ECO:0000313" key="2">
    <source>
        <dbReference type="Proteomes" id="UP001485459"/>
    </source>
</evidence>
<accession>A0ABZ2YS13</accession>
<evidence type="ECO:0000313" key="1">
    <source>
        <dbReference type="EMBL" id="WZN42112.1"/>
    </source>
</evidence>